<comment type="caution">
    <text evidence="7">The sequence shown here is derived from an EMBL/GenBank/DDBJ whole genome shotgun (WGS) entry which is preliminary data.</text>
</comment>
<evidence type="ECO:0000256" key="5">
    <source>
        <dbReference type="ARBA" id="ARBA00022821"/>
    </source>
</evidence>
<gene>
    <name evidence="7" type="ORF">NCGR_LOCUS39757</name>
</gene>
<dbReference type="Proteomes" id="UP000604825">
    <property type="component" value="Unassembled WGS sequence"/>
</dbReference>
<name>A0A811QFL5_9POAL</name>
<evidence type="ECO:0000256" key="1">
    <source>
        <dbReference type="ARBA" id="ARBA00008894"/>
    </source>
</evidence>
<sequence length="189" mass="22008">MGSLLRKLDEILRTEERAQGLIGDLRIISTKMEKLSEVHSPPRTVKYWMIEVRELSYDMEVCVDRFVHARQPEYLPAKVAWILAWIKEILGFEARVKEVNERCERYNLVNEYCKNHHNPAKIVVSHHLRTLYKEPDPVGMEEPTNNLLEWLMPRGHGEEDLKLKVLSVLGDEGVGKSTLVKRLARIIAR</sequence>
<dbReference type="GO" id="GO:0006952">
    <property type="term" value="P:defense response"/>
    <property type="evidence" value="ECO:0007669"/>
    <property type="project" value="UniProtKB-KW"/>
</dbReference>
<proteinExistence type="inferred from homology"/>
<organism evidence="7 8">
    <name type="scientific">Miscanthus lutarioriparius</name>
    <dbReference type="NCBI Taxonomy" id="422564"/>
    <lineage>
        <taxon>Eukaryota</taxon>
        <taxon>Viridiplantae</taxon>
        <taxon>Streptophyta</taxon>
        <taxon>Embryophyta</taxon>
        <taxon>Tracheophyta</taxon>
        <taxon>Spermatophyta</taxon>
        <taxon>Magnoliopsida</taxon>
        <taxon>Liliopsida</taxon>
        <taxon>Poales</taxon>
        <taxon>Poaceae</taxon>
        <taxon>PACMAD clade</taxon>
        <taxon>Panicoideae</taxon>
        <taxon>Andropogonodae</taxon>
        <taxon>Andropogoneae</taxon>
        <taxon>Saccharinae</taxon>
        <taxon>Miscanthus</taxon>
    </lineage>
</organism>
<evidence type="ECO:0000259" key="6">
    <source>
        <dbReference type="Pfam" id="PF18052"/>
    </source>
</evidence>
<dbReference type="AlphaFoldDB" id="A0A811QFL5"/>
<dbReference type="Gene3D" id="1.20.5.4130">
    <property type="match status" value="1"/>
</dbReference>
<evidence type="ECO:0000313" key="8">
    <source>
        <dbReference type="Proteomes" id="UP000604825"/>
    </source>
</evidence>
<keyword evidence="2" id="KW-0433">Leucine-rich repeat</keyword>
<reference evidence="7" key="1">
    <citation type="submission" date="2020-10" db="EMBL/GenBank/DDBJ databases">
        <authorList>
            <person name="Han B."/>
            <person name="Lu T."/>
            <person name="Zhao Q."/>
            <person name="Huang X."/>
            <person name="Zhao Y."/>
        </authorList>
    </citation>
    <scope>NUCLEOTIDE SEQUENCE</scope>
</reference>
<dbReference type="SUPFAM" id="SSF52540">
    <property type="entry name" value="P-loop containing nucleoside triphosphate hydrolases"/>
    <property type="match status" value="1"/>
</dbReference>
<evidence type="ECO:0000256" key="2">
    <source>
        <dbReference type="ARBA" id="ARBA00022614"/>
    </source>
</evidence>
<keyword evidence="3" id="KW-0677">Repeat</keyword>
<dbReference type="EMBL" id="CAJGYO010000010">
    <property type="protein sequence ID" value="CAD6256248.1"/>
    <property type="molecule type" value="Genomic_DNA"/>
</dbReference>
<dbReference type="InterPro" id="IPR027417">
    <property type="entry name" value="P-loop_NTPase"/>
</dbReference>
<feature type="domain" description="Disease resistance N-terminal" evidence="6">
    <location>
        <begin position="12"/>
        <end position="70"/>
    </location>
</feature>
<dbReference type="OrthoDB" id="690341at2759"/>
<keyword evidence="4" id="KW-0547">Nucleotide-binding</keyword>
<dbReference type="InterPro" id="IPR041118">
    <property type="entry name" value="Rx_N"/>
</dbReference>
<evidence type="ECO:0000313" key="7">
    <source>
        <dbReference type="EMBL" id="CAD6256248.1"/>
    </source>
</evidence>
<evidence type="ECO:0000256" key="3">
    <source>
        <dbReference type="ARBA" id="ARBA00022737"/>
    </source>
</evidence>
<dbReference type="GO" id="GO:0000166">
    <property type="term" value="F:nucleotide binding"/>
    <property type="evidence" value="ECO:0007669"/>
    <property type="project" value="UniProtKB-KW"/>
</dbReference>
<keyword evidence="8" id="KW-1185">Reference proteome</keyword>
<evidence type="ECO:0000256" key="4">
    <source>
        <dbReference type="ARBA" id="ARBA00022741"/>
    </source>
</evidence>
<accession>A0A811QFL5</accession>
<dbReference type="PANTHER" id="PTHR19338">
    <property type="entry name" value="TRANSLOCASE OF INNER MITOCHONDRIAL MEMBRANE 13 HOMOLOG"/>
    <property type="match status" value="1"/>
</dbReference>
<keyword evidence="5" id="KW-0611">Plant defense</keyword>
<protein>
    <recommendedName>
        <fullName evidence="6">Disease resistance N-terminal domain-containing protein</fullName>
    </recommendedName>
</protein>
<dbReference type="Pfam" id="PF18052">
    <property type="entry name" value="Rx_N"/>
    <property type="match status" value="1"/>
</dbReference>
<comment type="similarity">
    <text evidence="1">Belongs to the disease resistance NB-LRR family.</text>
</comment>
<dbReference type="PANTHER" id="PTHR19338:SF48">
    <property type="entry name" value="OS12G0166600 PROTEIN"/>
    <property type="match status" value="1"/>
</dbReference>